<feature type="compositionally biased region" description="Basic and acidic residues" evidence="1">
    <location>
        <begin position="352"/>
        <end position="370"/>
    </location>
</feature>
<dbReference type="OrthoDB" id="5569250at2759"/>
<keyword evidence="4" id="KW-1185">Reference proteome</keyword>
<feature type="region of interest" description="Disordered" evidence="1">
    <location>
        <begin position="320"/>
        <end position="371"/>
    </location>
</feature>
<dbReference type="PANTHER" id="PTHR38248:SF2">
    <property type="entry name" value="FUNK1 11"/>
    <property type="match status" value="1"/>
</dbReference>
<evidence type="ECO:0000313" key="3">
    <source>
        <dbReference type="EMBL" id="TFK46563.1"/>
    </source>
</evidence>
<dbReference type="AlphaFoldDB" id="A0A5C3MP85"/>
<dbReference type="InterPro" id="IPR011009">
    <property type="entry name" value="Kinase-like_dom_sf"/>
</dbReference>
<accession>A0A5C3MP85</accession>
<feature type="domain" description="Fungal-type protein kinase" evidence="2">
    <location>
        <begin position="379"/>
        <end position="725"/>
    </location>
</feature>
<dbReference type="EMBL" id="ML213529">
    <property type="protein sequence ID" value="TFK46563.1"/>
    <property type="molecule type" value="Genomic_DNA"/>
</dbReference>
<feature type="region of interest" description="Disordered" evidence="1">
    <location>
        <begin position="31"/>
        <end position="67"/>
    </location>
</feature>
<gene>
    <name evidence="3" type="ORF">OE88DRAFT_1687683</name>
</gene>
<proteinExistence type="predicted"/>
<dbReference type="InterPro" id="IPR040976">
    <property type="entry name" value="Pkinase_fungal"/>
</dbReference>
<evidence type="ECO:0000313" key="4">
    <source>
        <dbReference type="Proteomes" id="UP000305948"/>
    </source>
</evidence>
<feature type="compositionally biased region" description="Polar residues" evidence="1">
    <location>
        <begin position="42"/>
        <end position="54"/>
    </location>
</feature>
<dbReference type="Pfam" id="PF17667">
    <property type="entry name" value="Pkinase_fungal"/>
    <property type="match status" value="1"/>
</dbReference>
<dbReference type="Proteomes" id="UP000305948">
    <property type="component" value="Unassembled WGS sequence"/>
</dbReference>
<sequence length="857" mass="95935">MWRCRARSGGAHSFDVAHTLRRCPHALRVQMEPPTTPPGSAASLNPSNPIQSTPPGKRNTRTFTTGQVKQVRPYYEEQMKKHVEDVSVRTFLLFLLSLFTETKEKDKVELESILDELLLDAVIMCNEHKTLPIANQARSASPEDSIGGKIHGLQELLAEFRQTKTEQQEYAPFCKLANTILAIKKTRRDPTSVACLPPASGQENQLVFQCNDPTEILSEHVGADGCLLAETTKRKPDVVGLMLRDALLTVKEAAELQLAPGENWDDLWEKHRIGPALKKSEKAPAFDKTLVSLEFKRTDTPMEQIPLEFNIAEGDVDVSGTTTMPGVSNNDVPGKKRKSGSGADVPSKKSKSREGPETKSKSKSKSKSELRTAQYEIGVHERDPDQQPTKVSPDVQVAIYASERLSSSVAINHSFQFIINNSVISLWWFDRCSAIRSGGFDFITNLPYLVVVLDILRRFDEHAWGSNRVFRKTPDGELEIDLATPDARSITVTLKEAKHARALHLFGRATDVIDVESSDVHPTLPDSSSKFVAKIYHPDERRESEVRVLARAYGVACSGDKDAKHVRGHLPILCASADFDDEYAERMTKILGISRDGKRRCFRRLRVLLFEHLEHIYKLSGAEFMSAFYDCFRCHGVLWQNDIHHRDISEDNLMFTRRGGHVVGVLNDFDLSVIHAEGRSLANERTGTIPFMASALLWAFGTGDSVAHLYEHDVESFAYVGLWICARYKNGEVTVHGAYRKWTDTIDPDFIAGMKFGCLTRPEPATESHTGHFTATKALAEAASVSIVKNMHPGVAGPPDTPKAYFERLRGLFDTEIKSMNPEYDVYMQAVERTMEDYEVPHVLHIWRSCHGDGQVN</sequence>
<reference evidence="3 4" key="1">
    <citation type="journal article" date="2019" name="Nat. Ecol. Evol.">
        <title>Megaphylogeny resolves global patterns of mushroom evolution.</title>
        <authorList>
            <person name="Varga T."/>
            <person name="Krizsan K."/>
            <person name="Foldi C."/>
            <person name="Dima B."/>
            <person name="Sanchez-Garcia M."/>
            <person name="Sanchez-Ramirez S."/>
            <person name="Szollosi G.J."/>
            <person name="Szarkandi J.G."/>
            <person name="Papp V."/>
            <person name="Albert L."/>
            <person name="Andreopoulos W."/>
            <person name="Angelini C."/>
            <person name="Antonin V."/>
            <person name="Barry K.W."/>
            <person name="Bougher N.L."/>
            <person name="Buchanan P."/>
            <person name="Buyck B."/>
            <person name="Bense V."/>
            <person name="Catcheside P."/>
            <person name="Chovatia M."/>
            <person name="Cooper J."/>
            <person name="Damon W."/>
            <person name="Desjardin D."/>
            <person name="Finy P."/>
            <person name="Geml J."/>
            <person name="Haridas S."/>
            <person name="Hughes K."/>
            <person name="Justo A."/>
            <person name="Karasinski D."/>
            <person name="Kautmanova I."/>
            <person name="Kiss B."/>
            <person name="Kocsube S."/>
            <person name="Kotiranta H."/>
            <person name="LaButti K.M."/>
            <person name="Lechner B.E."/>
            <person name="Liimatainen K."/>
            <person name="Lipzen A."/>
            <person name="Lukacs Z."/>
            <person name="Mihaltcheva S."/>
            <person name="Morgado L.N."/>
            <person name="Niskanen T."/>
            <person name="Noordeloos M.E."/>
            <person name="Ohm R.A."/>
            <person name="Ortiz-Santana B."/>
            <person name="Ovrebo C."/>
            <person name="Racz N."/>
            <person name="Riley R."/>
            <person name="Savchenko A."/>
            <person name="Shiryaev A."/>
            <person name="Soop K."/>
            <person name="Spirin V."/>
            <person name="Szebenyi C."/>
            <person name="Tomsovsky M."/>
            <person name="Tulloss R.E."/>
            <person name="Uehling J."/>
            <person name="Grigoriev I.V."/>
            <person name="Vagvolgyi C."/>
            <person name="Papp T."/>
            <person name="Martin F.M."/>
            <person name="Miettinen O."/>
            <person name="Hibbett D.S."/>
            <person name="Nagy L.G."/>
        </authorList>
    </citation>
    <scope>NUCLEOTIDE SEQUENCE [LARGE SCALE GENOMIC DNA]</scope>
    <source>
        <strain evidence="3 4">OMC1185</strain>
    </source>
</reference>
<name>A0A5C3MP85_9AGAM</name>
<dbReference type="PANTHER" id="PTHR38248">
    <property type="entry name" value="FUNK1 6"/>
    <property type="match status" value="1"/>
</dbReference>
<evidence type="ECO:0000256" key="1">
    <source>
        <dbReference type="SAM" id="MobiDB-lite"/>
    </source>
</evidence>
<organism evidence="3 4">
    <name type="scientific">Heliocybe sulcata</name>
    <dbReference type="NCBI Taxonomy" id="5364"/>
    <lineage>
        <taxon>Eukaryota</taxon>
        <taxon>Fungi</taxon>
        <taxon>Dikarya</taxon>
        <taxon>Basidiomycota</taxon>
        <taxon>Agaricomycotina</taxon>
        <taxon>Agaricomycetes</taxon>
        <taxon>Gloeophyllales</taxon>
        <taxon>Gloeophyllaceae</taxon>
        <taxon>Heliocybe</taxon>
    </lineage>
</organism>
<feature type="compositionally biased region" description="Polar residues" evidence="1">
    <location>
        <begin position="320"/>
        <end position="331"/>
    </location>
</feature>
<dbReference type="SUPFAM" id="SSF56112">
    <property type="entry name" value="Protein kinase-like (PK-like)"/>
    <property type="match status" value="1"/>
</dbReference>
<dbReference type="Gene3D" id="1.10.510.10">
    <property type="entry name" value="Transferase(Phosphotransferase) domain 1"/>
    <property type="match status" value="1"/>
</dbReference>
<evidence type="ECO:0000259" key="2">
    <source>
        <dbReference type="Pfam" id="PF17667"/>
    </source>
</evidence>
<protein>
    <recommendedName>
        <fullName evidence="2">Fungal-type protein kinase domain-containing protein</fullName>
    </recommendedName>
</protein>